<dbReference type="OrthoDB" id="9801249at2"/>
<dbReference type="InterPro" id="IPR036052">
    <property type="entry name" value="TrpB-like_PALP_sf"/>
</dbReference>
<comment type="caution">
    <text evidence="7">The sequence shown here is derived from an EMBL/GenBank/DDBJ whole genome shotgun (WGS) entry which is preliminary data.</text>
</comment>
<comment type="similarity">
    <text evidence="2">Belongs to the ACC deaminase/D-cysteine desulfhydrase family.</text>
</comment>
<organism evidence="7 8">
    <name type="scientific">Dictyobacter aurantiacus</name>
    <dbReference type="NCBI Taxonomy" id="1936993"/>
    <lineage>
        <taxon>Bacteria</taxon>
        <taxon>Bacillati</taxon>
        <taxon>Chloroflexota</taxon>
        <taxon>Ktedonobacteria</taxon>
        <taxon>Ktedonobacterales</taxon>
        <taxon>Dictyobacteraceae</taxon>
        <taxon>Dictyobacter</taxon>
    </lineage>
</organism>
<evidence type="ECO:0000256" key="3">
    <source>
        <dbReference type="ARBA" id="ARBA00022898"/>
    </source>
</evidence>
<keyword evidence="3 5" id="KW-0663">Pyridoxal phosphate</keyword>
<dbReference type="Gene3D" id="3.40.50.1100">
    <property type="match status" value="2"/>
</dbReference>
<evidence type="ECO:0000256" key="5">
    <source>
        <dbReference type="PIRSR" id="PIRSR006278-2"/>
    </source>
</evidence>
<dbReference type="RefSeq" id="WP_126599886.1">
    <property type="nucleotide sequence ID" value="NZ_BIFQ01000002.1"/>
</dbReference>
<evidence type="ECO:0000313" key="7">
    <source>
        <dbReference type="EMBL" id="GCE07802.1"/>
    </source>
</evidence>
<feature type="active site" description="Nucleophile" evidence="4">
    <location>
        <position position="78"/>
    </location>
</feature>
<evidence type="ECO:0000256" key="2">
    <source>
        <dbReference type="ARBA" id="ARBA00008639"/>
    </source>
</evidence>
<dbReference type="Pfam" id="PF00291">
    <property type="entry name" value="PALP"/>
    <property type="match status" value="1"/>
</dbReference>
<dbReference type="PANTHER" id="PTHR43780">
    <property type="entry name" value="1-AMINOCYCLOPROPANE-1-CARBOXYLATE DEAMINASE-RELATED"/>
    <property type="match status" value="1"/>
</dbReference>
<dbReference type="PANTHER" id="PTHR43780:SF2">
    <property type="entry name" value="1-AMINOCYCLOPROPANE-1-CARBOXYLATE DEAMINASE-RELATED"/>
    <property type="match status" value="1"/>
</dbReference>
<dbReference type="EMBL" id="BIFQ01000002">
    <property type="protein sequence ID" value="GCE07802.1"/>
    <property type="molecule type" value="Genomic_DNA"/>
</dbReference>
<reference evidence="8" key="1">
    <citation type="submission" date="2018-12" db="EMBL/GenBank/DDBJ databases">
        <title>Tengunoibacter tsumagoiensis gen. nov., sp. nov., Dictyobacter kobayashii sp. nov., D. alpinus sp. nov., and D. joshuensis sp. nov. and description of Dictyobacteraceae fam. nov. within the order Ktedonobacterales isolated from Tengu-no-mugimeshi.</title>
        <authorList>
            <person name="Wang C.M."/>
            <person name="Zheng Y."/>
            <person name="Sakai Y."/>
            <person name="Toyoda A."/>
            <person name="Minakuchi Y."/>
            <person name="Abe K."/>
            <person name="Yokota A."/>
            <person name="Yabe S."/>
        </authorList>
    </citation>
    <scope>NUCLEOTIDE SEQUENCE [LARGE SCALE GENOMIC DNA]</scope>
    <source>
        <strain evidence="8">S-27</strain>
    </source>
</reference>
<accession>A0A401ZLU5</accession>
<evidence type="ECO:0000313" key="8">
    <source>
        <dbReference type="Proteomes" id="UP000287224"/>
    </source>
</evidence>
<proteinExistence type="inferred from homology"/>
<evidence type="ECO:0000256" key="4">
    <source>
        <dbReference type="PIRSR" id="PIRSR006278-1"/>
    </source>
</evidence>
<name>A0A401ZLU5_9CHLR</name>
<dbReference type="PIRSF" id="PIRSF006278">
    <property type="entry name" value="ACCD_DCysDesulf"/>
    <property type="match status" value="1"/>
</dbReference>
<dbReference type="SUPFAM" id="SSF53686">
    <property type="entry name" value="Tryptophan synthase beta subunit-like PLP-dependent enzymes"/>
    <property type="match status" value="1"/>
</dbReference>
<dbReference type="GO" id="GO:0019148">
    <property type="term" value="F:D-cysteine desulfhydrase activity"/>
    <property type="evidence" value="ECO:0007669"/>
    <property type="project" value="TreeGrafter"/>
</dbReference>
<dbReference type="InterPro" id="IPR005966">
    <property type="entry name" value="D-Cys_desShydrase"/>
</dbReference>
<evidence type="ECO:0000256" key="1">
    <source>
        <dbReference type="ARBA" id="ARBA00001933"/>
    </source>
</evidence>
<dbReference type="GO" id="GO:1901605">
    <property type="term" value="P:alpha-amino acid metabolic process"/>
    <property type="evidence" value="ECO:0007669"/>
    <property type="project" value="UniProtKB-ARBA"/>
</dbReference>
<sequence length="351" mass="37691">MLDILLATPRIRLAELPTPVQYCPRLTAYLQGPRIYVKRDDLTGLGLGGNKVRKLEFVLAEALSQGADTIVSAGVVQSNAVRQIAAATAKWGLDFHAAIITDRVPNVDPDYPDSGNMLLDALFGMKAYPCSIQEDRVVVMQGIADKLRQQGKKPFIIPYGVSNVLGALGYVNCVLELATQMQSHALSFNAIVHASGSSGTQAGLVVGTAILLPTVRILGVDIDADPERVRRDVVHLSHELAAFLRQKPEELDQRIEIIAGYAGPGYGVPTPEMVEAVSLFARLEGILLDPVYAGKGAAGLIGLVRQGRFSKEDTLLFLHTGGTPALYAYRSAFAQHLAALSSARSSSHRDI</sequence>
<feature type="domain" description="Tryptophan synthase beta chain-like PALP" evidence="6">
    <location>
        <begin position="11"/>
        <end position="321"/>
    </location>
</feature>
<dbReference type="InterPro" id="IPR001926">
    <property type="entry name" value="TrpB-like_PALP"/>
</dbReference>
<protein>
    <submittedName>
        <fullName evidence="7">1-aminocyclopropane-1-carboxylate deaminase</fullName>
    </submittedName>
</protein>
<dbReference type="InterPro" id="IPR027278">
    <property type="entry name" value="ACCD_DCysDesulf"/>
</dbReference>
<comment type="cofactor">
    <cofactor evidence="1">
        <name>pyridoxal 5'-phosphate</name>
        <dbReference type="ChEBI" id="CHEBI:597326"/>
    </cofactor>
</comment>
<feature type="modified residue" description="N6-(pyridoxal phosphate)lysine" evidence="5">
    <location>
        <position position="51"/>
    </location>
</feature>
<gene>
    <name evidence="7" type="ORF">KDAU_51310</name>
</gene>
<evidence type="ECO:0000259" key="6">
    <source>
        <dbReference type="Pfam" id="PF00291"/>
    </source>
</evidence>
<dbReference type="Proteomes" id="UP000287224">
    <property type="component" value="Unassembled WGS sequence"/>
</dbReference>
<keyword evidence="8" id="KW-1185">Reference proteome</keyword>
<dbReference type="AlphaFoldDB" id="A0A401ZLU5"/>
<dbReference type="NCBIfam" id="TIGR01275">
    <property type="entry name" value="ACC_deam_rel"/>
    <property type="match status" value="1"/>
</dbReference>